<evidence type="ECO:0000313" key="3">
    <source>
        <dbReference type="Proteomes" id="UP001218218"/>
    </source>
</evidence>
<feature type="transmembrane region" description="Helical" evidence="1">
    <location>
        <begin position="21"/>
        <end position="38"/>
    </location>
</feature>
<dbReference type="AlphaFoldDB" id="A0AAD7AQM0"/>
<dbReference type="EMBL" id="JARIHO010000002">
    <property type="protein sequence ID" value="KAJ7366166.1"/>
    <property type="molecule type" value="Genomic_DNA"/>
</dbReference>
<keyword evidence="3" id="KW-1185">Reference proteome</keyword>
<comment type="caution">
    <text evidence="2">The sequence shown here is derived from an EMBL/GenBank/DDBJ whole genome shotgun (WGS) entry which is preliminary data.</text>
</comment>
<evidence type="ECO:0000256" key="1">
    <source>
        <dbReference type="SAM" id="Phobius"/>
    </source>
</evidence>
<dbReference type="Proteomes" id="UP001218218">
    <property type="component" value="Unassembled WGS sequence"/>
</dbReference>
<reference evidence="2" key="1">
    <citation type="submission" date="2023-03" db="EMBL/GenBank/DDBJ databases">
        <title>Massive genome expansion in bonnet fungi (Mycena s.s.) driven by repeated elements and novel gene families across ecological guilds.</title>
        <authorList>
            <consortium name="Lawrence Berkeley National Laboratory"/>
            <person name="Harder C.B."/>
            <person name="Miyauchi S."/>
            <person name="Viragh M."/>
            <person name="Kuo A."/>
            <person name="Thoen E."/>
            <person name="Andreopoulos B."/>
            <person name="Lu D."/>
            <person name="Skrede I."/>
            <person name="Drula E."/>
            <person name="Henrissat B."/>
            <person name="Morin E."/>
            <person name="Kohler A."/>
            <person name="Barry K."/>
            <person name="LaButti K."/>
            <person name="Morin E."/>
            <person name="Salamov A."/>
            <person name="Lipzen A."/>
            <person name="Mereny Z."/>
            <person name="Hegedus B."/>
            <person name="Baldrian P."/>
            <person name="Stursova M."/>
            <person name="Weitz H."/>
            <person name="Taylor A."/>
            <person name="Grigoriev I.V."/>
            <person name="Nagy L.G."/>
            <person name="Martin F."/>
            <person name="Kauserud H."/>
        </authorList>
    </citation>
    <scope>NUCLEOTIDE SEQUENCE</scope>
    <source>
        <strain evidence="2">CBHHK002</strain>
    </source>
</reference>
<keyword evidence="1" id="KW-1133">Transmembrane helix</keyword>
<evidence type="ECO:0000313" key="2">
    <source>
        <dbReference type="EMBL" id="KAJ7366166.1"/>
    </source>
</evidence>
<gene>
    <name evidence="2" type="ORF">DFH08DRAFT_1071765</name>
</gene>
<name>A0AAD7AQM0_9AGAR</name>
<organism evidence="2 3">
    <name type="scientific">Mycena albidolilacea</name>
    <dbReference type="NCBI Taxonomy" id="1033008"/>
    <lineage>
        <taxon>Eukaryota</taxon>
        <taxon>Fungi</taxon>
        <taxon>Dikarya</taxon>
        <taxon>Basidiomycota</taxon>
        <taxon>Agaricomycotina</taxon>
        <taxon>Agaricomycetes</taxon>
        <taxon>Agaricomycetidae</taxon>
        <taxon>Agaricales</taxon>
        <taxon>Marasmiineae</taxon>
        <taxon>Mycenaceae</taxon>
        <taxon>Mycena</taxon>
    </lineage>
</organism>
<proteinExistence type="predicted"/>
<accession>A0AAD7AQM0</accession>
<keyword evidence="1" id="KW-0472">Membrane</keyword>
<keyword evidence="1" id="KW-0812">Transmembrane</keyword>
<protein>
    <submittedName>
        <fullName evidence="2">Uncharacterized protein</fullName>
    </submittedName>
</protein>
<sequence length="72" mass="8176">MLFIPYSMLMMRSDMHRVVQANATTMIYYFTAIVLYLGPTQVSMFLTFDIRAFAVEPPGATGWLIRYAVMGG</sequence>